<accession>A0A7C1F2T7</accession>
<gene>
    <name evidence="2" type="ORF">ENQ35_02120</name>
</gene>
<dbReference type="InterPro" id="IPR011990">
    <property type="entry name" value="TPR-like_helical_dom_sf"/>
</dbReference>
<evidence type="ECO:0000313" key="2">
    <source>
        <dbReference type="EMBL" id="HDW51527.1"/>
    </source>
</evidence>
<comment type="caution">
    <text evidence="2">The sequence shown here is derived from an EMBL/GenBank/DDBJ whole genome shotgun (WGS) entry which is preliminary data.</text>
</comment>
<name>A0A7C1F2T7_9THEO</name>
<dbReference type="SMART" id="SM00100">
    <property type="entry name" value="cNMP"/>
    <property type="match status" value="1"/>
</dbReference>
<organism evidence="2">
    <name type="scientific">Ammonifex degensii</name>
    <dbReference type="NCBI Taxonomy" id="42838"/>
    <lineage>
        <taxon>Bacteria</taxon>
        <taxon>Bacillati</taxon>
        <taxon>Bacillota</taxon>
        <taxon>Clostridia</taxon>
        <taxon>Thermoanaerobacterales</taxon>
        <taxon>Thermoanaerobacteraceae</taxon>
        <taxon>Ammonifex</taxon>
    </lineage>
</organism>
<sequence length="408" mass="45096">MNQVIEFLSKIPLFNQFTPEALAYLSHYVKVDRFPAGSSLVEAGATAGRLIVVLRGRVGINRQTSRGPVYETGGPGTIIGVVDIFGDNPASTSVRTEEETTALTINRPDFASFLKAHPEEAASLLDLLSTRLSQAGITLDIVVPPITEAPGSTPEAEKTAVVKAHELTGDRESEERGSLYPKNYTCAFCGTRFSSLAAKSKDIRLVKTDSDFCPHYQTVNPLLYEALVCPQCGYAFTADMPAKLLNDRTRASLAAQLPQIRSSLRFDGARDFAQAVEAFRLAAVCAEIIGAKKSVIGKIYLKIAWLHRSAGNEEEERLFIKKAILYLEKSYQTEHSTDPASELNLLYLLGDLNLRLGQERTATQWFSTVLNHPLRSASPAILNRTRDRWYEIRRKQKEESEGQDARDG</sequence>
<dbReference type="Gene3D" id="2.60.120.10">
    <property type="entry name" value="Jelly Rolls"/>
    <property type="match status" value="1"/>
</dbReference>
<reference evidence="2" key="1">
    <citation type="journal article" date="2020" name="mSystems">
        <title>Genome- and Community-Level Interaction Insights into Carbon Utilization and Element Cycling Functions of Hydrothermarchaeota in Hydrothermal Sediment.</title>
        <authorList>
            <person name="Zhou Z."/>
            <person name="Liu Y."/>
            <person name="Xu W."/>
            <person name="Pan J."/>
            <person name="Luo Z.H."/>
            <person name="Li M."/>
        </authorList>
    </citation>
    <scope>NUCLEOTIDE SEQUENCE [LARGE SCALE GENOMIC DNA]</scope>
    <source>
        <strain evidence="2">SpSt-301</strain>
    </source>
</reference>
<dbReference type="AlphaFoldDB" id="A0A7C1F2T7"/>
<feature type="domain" description="Cyclic nucleotide-binding" evidence="1">
    <location>
        <begin position="13"/>
        <end position="114"/>
    </location>
</feature>
<dbReference type="InterPro" id="IPR018490">
    <property type="entry name" value="cNMP-bd_dom_sf"/>
</dbReference>
<evidence type="ECO:0000259" key="1">
    <source>
        <dbReference type="PROSITE" id="PS50042"/>
    </source>
</evidence>
<dbReference type="Gene3D" id="1.25.40.10">
    <property type="entry name" value="Tetratricopeptide repeat domain"/>
    <property type="match status" value="1"/>
</dbReference>
<dbReference type="Pfam" id="PF00027">
    <property type="entry name" value="cNMP_binding"/>
    <property type="match status" value="1"/>
</dbReference>
<dbReference type="Pfam" id="PF09986">
    <property type="entry name" value="DUF2225"/>
    <property type="match status" value="1"/>
</dbReference>
<dbReference type="InterPro" id="IPR018708">
    <property type="entry name" value="DUF2225"/>
</dbReference>
<proteinExistence type="predicted"/>
<dbReference type="PROSITE" id="PS50042">
    <property type="entry name" value="CNMP_BINDING_3"/>
    <property type="match status" value="1"/>
</dbReference>
<dbReference type="InterPro" id="IPR014710">
    <property type="entry name" value="RmlC-like_jellyroll"/>
</dbReference>
<dbReference type="InterPro" id="IPR000595">
    <property type="entry name" value="cNMP-bd_dom"/>
</dbReference>
<dbReference type="SUPFAM" id="SSF51206">
    <property type="entry name" value="cAMP-binding domain-like"/>
    <property type="match status" value="1"/>
</dbReference>
<dbReference type="EMBL" id="DSMV01000132">
    <property type="protein sequence ID" value="HDW51527.1"/>
    <property type="molecule type" value="Genomic_DNA"/>
</dbReference>
<dbReference type="CDD" id="cd00038">
    <property type="entry name" value="CAP_ED"/>
    <property type="match status" value="1"/>
</dbReference>
<protein>
    <submittedName>
        <fullName evidence="2">DUF2225 domain-containing protein</fullName>
    </submittedName>
</protein>